<reference evidence="2" key="1">
    <citation type="submission" date="2020-10" db="EMBL/GenBank/DDBJ databases">
        <title>High-Quality Genome Resource of Clonostachys rosea strain S41 by Oxford Nanopore Long-Read Sequencing.</title>
        <authorList>
            <person name="Wang H."/>
        </authorList>
    </citation>
    <scope>NUCLEOTIDE SEQUENCE</scope>
    <source>
        <strain evidence="2">S41</strain>
    </source>
</reference>
<evidence type="ECO:0000313" key="2">
    <source>
        <dbReference type="EMBL" id="KAF9752406.1"/>
    </source>
</evidence>
<evidence type="ECO:0000313" key="3">
    <source>
        <dbReference type="Proteomes" id="UP000616885"/>
    </source>
</evidence>
<feature type="region of interest" description="Disordered" evidence="1">
    <location>
        <begin position="61"/>
        <end position="81"/>
    </location>
</feature>
<dbReference type="EMBL" id="JADCTT010000005">
    <property type="protein sequence ID" value="KAF9752406.1"/>
    <property type="molecule type" value="Genomic_DNA"/>
</dbReference>
<comment type="caution">
    <text evidence="2">The sequence shown here is derived from an EMBL/GenBank/DDBJ whole genome shotgun (WGS) entry which is preliminary data.</text>
</comment>
<dbReference type="AlphaFoldDB" id="A0A8H7TMB0"/>
<organism evidence="2 3">
    <name type="scientific">Bionectria ochroleuca</name>
    <name type="common">Gliocladium roseum</name>
    <dbReference type="NCBI Taxonomy" id="29856"/>
    <lineage>
        <taxon>Eukaryota</taxon>
        <taxon>Fungi</taxon>
        <taxon>Dikarya</taxon>
        <taxon>Ascomycota</taxon>
        <taxon>Pezizomycotina</taxon>
        <taxon>Sordariomycetes</taxon>
        <taxon>Hypocreomycetidae</taxon>
        <taxon>Hypocreales</taxon>
        <taxon>Bionectriaceae</taxon>
        <taxon>Clonostachys</taxon>
    </lineage>
</organism>
<evidence type="ECO:0000256" key="1">
    <source>
        <dbReference type="SAM" id="MobiDB-lite"/>
    </source>
</evidence>
<accession>A0A8H7TMB0</accession>
<dbReference type="Proteomes" id="UP000616885">
    <property type="component" value="Unassembled WGS sequence"/>
</dbReference>
<proteinExistence type="predicted"/>
<name>A0A8H7TMB0_BIOOC</name>
<gene>
    <name evidence="2" type="ORF">IM811_014200</name>
</gene>
<protein>
    <submittedName>
        <fullName evidence="2">Uncharacterized protein</fullName>
    </submittedName>
</protein>
<sequence length="260" mass="27658">MTVSLVMSQPANMPSAKPTEIDEVHSLSSDYSYTQNMMPQSGLYSFQTEPSADLLPGSTWGASEGAQNFQDLPDSESCHSGEAEEYIVTSGQATPRGTRLERSHANENAWASGLTPVIPGGHAMSRITSNMSNGSSLSHSSRLSSLDVRGNVSTFRNGSQLPGPLVGVDTSCLFLDTDASLMPPSAYWPTYDLTTGLESQFSLSTSPTMHVVPSQMQFGPDASLPDNSSPDLGTAFPALSQGHLHLPLLMKLGYSRLTAP</sequence>